<evidence type="ECO:0000313" key="1">
    <source>
        <dbReference type="EMBL" id="KDO54098.1"/>
    </source>
</evidence>
<dbReference type="PANTHER" id="PTHR43675">
    <property type="entry name" value="ARSENITE METHYLTRANSFERASE"/>
    <property type="match status" value="1"/>
</dbReference>
<dbReference type="SUPFAM" id="SSF53335">
    <property type="entry name" value="S-adenosyl-L-methionine-dependent methyltransferases"/>
    <property type="match status" value="1"/>
</dbReference>
<feature type="non-terminal residue" evidence="1">
    <location>
        <position position="1"/>
    </location>
</feature>
<protein>
    <recommendedName>
        <fullName evidence="3">Cyclopropane-fatty-acyl-phospholipid synthase</fullName>
    </recommendedName>
</protein>
<dbReference type="PANTHER" id="PTHR43675:SF30">
    <property type="entry name" value="CYCLOPROPANE-FATTY-ACYL-PHOSPHOLIPID SYNTHASE"/>
    <property type="match status" value="1"/>
</dbReference>
<organism evidence="1 2">
    <name type="scientific">Citrus sinensis</name>
    <name type="common">Sweet orange</name>
    <name type="synonym">Citrus aurantium var. sinensis</name>
    <dbReference type="NCBI Taxonomy" id="2711"/>
    <lineage>
        <taxon>Eukaryota</taxon>
        <taxon>Viridiplantae</taxon>
        <taxon>Streptophyta</taxon>
        <taxon>Embryophyta</taxon>
        <taxon>Tracheophyta</taxon>
        <taxon>Spermatophyta</taxon>
        <taxon>Magnoliopsida</taxon>
        <taxon>eudicotyledons</taxon>
        <taxon>Gunneridae</taxon>
        <taxon>Pentapetalae</taxon>
        <taxon>rosids</taxon>
        <taxon>malvids</taxon>
        <taxon>Sapindales</taxon>
        <taxon>Rutaceae</taxon>
        <taxon>Aurantioideae</taxon>
        <taxon>Citrus</taxon>
    </lineage>
</organism>
<dbReference type="AlphaFoldDB" id="A0A067EG84"/>
<evidence type="ECO:0008006" key="3">
    <source>
        <dbReference type="Google" id="ProtNLM"/>
    </source>
</evidence>
<evidence type="ECO:0000313" key="2">
    <source>
        <dbReference type="Proteomes" id="UP000027120"/>
    </source>
</evidence>
<sequence length="57" mass="6676">KIRALGFSEKFIRTWEYYFDYCAAGFKSRTLGDYQIVFSRPSNVAAFRNQHESFPSA</sequence>
<accession>A0A067EG84</accession>
<dbReference type="InterPro" id="IPR026669">
    <property type="entry name" value="Arsenite_MeTrfase-like"/>
</dbReference>
<dbReference type="Proteomes" id="UP000027120">
    <property type="component" value="Unassembled WGS sequence"/>
</dbReference>
<keyword evidence="2" id="KW-1185">Reference proteome</keyword>
<dbReference type="EMBL" id="KK785001">
    <property type="protein sequence ID" value="KDO54098.1"/>
    <property type="molecule type" value="Genomic_DNA"/>
</dbReference>
<dbReference type="InterPro" id="IPR029063">
    <property type="entry name" value="SAM-dependent_MTases_sf"/>
</dbReference>
<proteinExistence type="predicted"/>
<dbReference type="Gene3D" id="3.40.50.150">
    <property type="entry name" value="Vaccinia Virus protein VP39"/>
    <property type="match status" value="1"/>
</dbReference>
<reference evidence="1 2" key="1">
    <citation type="submission" date="2014-04" db="EMBL/GenBank/DDBJ databases">
        <authorList>
            <consortium name="International Citrus Genome Consortium"/>
            <person name="Gmitter F."/>
            <person name="Chen C."/>
            <person name="Farmerie W."/>
            <person name="Harkins T."/>
            <person name="Desany B."/>
            <person name="Mohiuddin M."/>
            <person name="Kodira C."/>
            <person name="Borodovsky M."/>
            <person name="Lomsadze A."/>
            <person name="Burns P."/>
            <person name="Jenkins J."/>
            <person name="Prochnik S."/>
            <person name="Shu S."/>
            <person name="Chapman J."/>
            <person name="Pitluck S."/>
            <person name="Schmutz J."/>
            <person name="Rokhsar D."/>
        </authorList>
    </citation>
    <scope>NUCLEOTIDE SEQUENCE</scope>
</reference>
<gene>
    <name evidence="1" type="ORF">CISIN_1g0029281mg</name>
</gene>
<name>A0A067EG84_CITSI</name>